<reference evidence="1 2" key="1">
    <citation type="journal article" date="2019" name="Commun. Biol.">
        <title>The bagworm genome reveals a unique fibroin gene that provides high tensile strength.</title>
        <authorList>
            <person name="Kono N."/>
            <person name="Nakamura H."/>
            <person name="Ohtoshi R."/>
            <person name="Tomita M."/>
            <person name="Numata K."/>
            <person name="Arakawa K."/>
        </authorList>
    </citation>
    <scope>NUCLEOTIDE SEQUENCE [LARGE SCALE GENOMIC DNA]</scope>
</reference>
<proteinExistence type="predicted"/>
<organism evidence="1 2">
    <name type="scientific">Eumeta variegata</name>
    <name type="common">Bagworm moth</name>
    <name type="synonym">Eumeta japonica</name>
    <dbReference type="NCBI Taxonomy" id="151549"/>
    <lineage>
        <taxon>Eukaryota</taxon>
        <taxon>Metazoa</taxon>
        <taxon>Ecdysozoa</taxon>
        <taxon>Arthropoda</taxon>
        <taxon>Hexapoda</taxon>
        <taxon>Insecta</taxon>
        <taxon>Pterygota</taxon>
        <taxon>Neoptera</taxon>
        <taxon>Endopterygota</taxon>
        <taxon>Lepidoptera</taxon>
        <taxon>Glossata</taxon>
        <taxon>Ditrysia</taxon>
        <taxon>Tineoidea</taxon>
        <taxon>Psychidae</taxon>
        <taxon>Oiketicinae</taxon>
        <taxon>Eumeta</taxon>
    </lineage>
</organism>
<comment type="caution">
    <text evidence="1">The sequence shown here is derived from an EMBL/GenBank/DDBJ whole genome shotgun (WGS) entry which is preliminary data.</text>
</comment>
<dbReference type="Proteomes" id="UP000299102">
    <property type="component" value="Unassembled WGS sequence"/>
</dbReference>
<keyword evidence="2" id="KW-1185">Reference proteome</keyword>
<accession>A0A4C1WMU1</accession>
<sequence length="158" mass="17427">MDDLVRTCRILPPRRPLGAVAGAGAGAGAGAPRSHLIMYTHLTVRITAVSRDYRFPHSRIFASYHDAKDSLYFFADSQQQSFHARNMLAGISSLKIVFRQTPVARQSTMCGGIESRAEVRVLGAAGFRASIQTQIDFHLAPNMENRSEPNWNRGISNP</sequence>
<name>A0A4C1WMU1_EUMVA</name>
<evidence type="ECO:0000313" key="2">
    <source>
        <dbReference type="Proteomes" id="UP000299102"/>
    </source>
</evidence>
<gene>
    <name evidence="1" type="ORF">EVAR_37273_1</name>
</gene>
<dbReference type="EMBL" id="BGZK01000581">
    <property type="protein sequence ID" value="GBP51437.1"/>
    <property type="molecule type" value="Genomic_DNA"/>
</dbReference>
<protein>
    <submittedName>
        <fullName evidence="1">Uncharacterized protein</fullName>
    </submittedName>
</protein>
<dbReference type="AlphaFoldDB" id="A0A4C1WMU1"/>
<evidence type="ECO:0000313" key="1">
    <source>
        <dbReference type="EMBL" id="GBP51437.1"/>
    </source>
</evidence>